<name>A0AAW2CA29_9ROSI</name>
<reference evidence="1 2" key="1">
    <citation type="submission" date="2024-01" db="EMBL/GenBank/DDBJ databases">
        <title>A telomere-to-telomere, gap-free genome of sweet tea (Lithocarpus litseifolius).</title>
        <authorList>
            <person name="Zhou J."/>
        </authorList>
    </citation>
    <scope>NUCLEOTIDE SEQUENCE [LARGE SCALE GENOMIC DNA]</scope>
    <source>
        <strain evidence="1">Zhou-2022a</strain>
        <tissue evidence="1">Leaf</tissue>
    </source>
</reference>
<dbReference type="AlphaFoldDB" id="A0AAW2CA29"/>
<accession>A0AAW2CA29</accession>
<organism evidence="1 2">
    <name type="scientific">Lithocarpus litseifolius</name>
    <dbReference type="NCBI Taxonomy" id="425828"/>
    <lineage>
        <taxon>Eukaryota</taxon>
        <taxon>Viridiplantae</taxon>
        <taxon>Streptophyta</taxon>
        <taxon>Embryophyta</taxon>
        <taxon>Tracheophyta</taxon>
        <taxon>Spermatophyta</taxon>
        <taxon>Magnoliopsida</taxon>
        <taxon>eudicotyledons</taxon>
        <taxon>Gunneridae</taxon>
        <taxon>Pentapetalae</taxon>
        <taxon>rosids</taxon>
        <taxon>fabids</taxon>
        <taxon>Fagales</taxon>
        <taxon>Fagaceae</taxon>
        <taxon>Lithocarpus</taxon>
    </lineage>
</organism>
<protein>
    <submittedName>
        <fullName evidence="1">Uncharacterized protein</fullName>
    </submittedName>
</protein>
<evidence type="ECO:0000313" key="2">
    <source>
        <dbReference type="Proteomes" id="UP001459277"/>
    </source>
</evidence>
<dbReference type="EMBL" id="JAZDWU010000008">
    <property type="protein sequence ID" value="KAK9994402.1"/>
    <property type="molecule type" value="Genomic_DNA"/>
</dbReference>
<evidence type="ECO:0000313" key="1">
    <source>
        <dbReference type="EMBL" id="KAK9994402.1"/>
    </source>
</evidence>
<sequence length="100" mass="11595">MNILIRPSCSSPFTYTKTKTKKVCSQKNKMERKEMVPIISISFESLILYITYSMLQLERHIYQESDNSIIIFNSSIEENVDSNLLSPSCHEKKECKDLSP</sequence>
<dbReference type="Proteomes" id="UP001459277">
    <property type="component" value="Unassembled WGS sequence"/>
</dbReference>
<proteinExistence type="predicted"/>
<gene>
    <name evidence="1" type="ORF">SO802_024105</name>
</gene>
<comment type="caution">
    <text evidence="1">The sequence shown here is derived from an EMBL/GenBank/DDBJ whole genome shotgun (WGS) entry which is preliminary data.</text>
</comment>
<keyword evidence="2" id="KW-1185">Reference proteome</keyword>